<feature type="domain" description="T6SS Phospholipase effector Tle1-like catalytic" evidence="1">
    <location>
        <begin position="186"/>
        <end position="467"/>
    </location>
</feature>
<dbReference type="EMBL" id="JARJCM010000192">
    <property type="protein sequence ID" value="KAJ7023209.1"/>
    <property type="molecule type" value="Genomic_DNA"/>
</dbReference>
<protein>
    <recommendedName>
        <fullName evidence="1">T6SS Phospholipase effector Tle1-like catalytic domain-containing protein</fullName>
    </recommendedName>
</protein>
<dbReference type="InterPro" id="IPR018712">
    <property type="entry name" value="Tle1-like_cat"/>
</dbReference>
<sequence>MATAFVSGIIANMISLHGDLPPIIMRDKLIQLSVKDAVQELKPDTFNRIARGCIHSQLTLKIDHATRGTFAIEQDCRAIVSSVRLSRTEEAHVNFQDDNRSVDCVYDIAGKHSLDKFVLVSGQRLAGIVLQNGLGTEGAEGEIIAEFCNWSYRVSGKVVTWKTYFCLVGDTPLPTETQTPATHKPKRLFVFCDGTGQDGIIAPEGPTQFLNSSQAFEHGIGEALSANLGKPPSSDAPYVTNVLRLARAVKRYSSDDPHDEDRMPQIVFYQSGVGAEADFRGNILQPALFTQANGWGVAYKIRDAYGFIAENFEAGDEIFLFGFSRGAFTARKLAQLIDKIGVLETETLGLFFPLWKELVDGKTPVIPSSTRAADIKCLGVWDTVAAVDNTPTVLHLKDSVLPANVKNAFHAVSIQENRKEFRPTLFKRQPGSTQNLKEYWFPGAHSDVGGSYERQELADISLFWMTGEILGVEKDGHYPNQLFNLDTEFLERSKQKAPRDDWGTSAPHNAYEECWMRLIIYTPMDRLASGDITASAKWHLSLKSAPIDPSHKKFDHRYMITQQDLEKKFGKLKCEDLNAWEAHQKDKWQNQTNEPPVVYDDPRVLFPDTPELRWMTLAEVEASSNTAALHIVPLCEHPAKLAYAGKTRYESSEYPGHVLSDKKTIYIIVSGKKVVITEGVKLLIAPKDAVAWLRIRGKLTSENLRGQTPVIAGYDDQGNPRYPRSGSRFACNSRRRNSIRILTQLCEPPWQHRFYCDRLPSSNPEIGALLPAPYNGTVQDGKQLDFSQSRLRQLGRDPHHPV</sequence>
<evidence type="ECO:0000313" key="2">
    <source>
        <dbReference type="EMBL" id="KAJ7023209.1"/>
    </source>
</evidence>
<dbReference type="Pfam" id="PF09994">
    <property type="entry name" value="T6SS_Tle1-like_cat"/>
    <property type="match status" value="1"/>
</dbReference>
<dbReference type="PANTHER" id="PTHR33840">
    <property type="match status" value="1"/>
</dbReference>
<organism evidence="2 3">
    <name type="scientific">Mycena alexandri</name>
    <dbReference type="NCBI Taxonomy" id="1745969"/>
    <lineage>
        <taxon>Eukaryota</taxon>
        <taxon>Fungi</taxon>
        <taxon>Dikarya</taxon>
        <taxon>Basidiomycota</taxon>
        <taxon>Agaricomycotina</taxon>
        <taxon>Agaricomycetes</taxon>
        <taxon>Agaricomycetidae</taxon>
        <taxon>Agaricales</taxon>
        <taxon>Marasmiineae</taxon>
        <taxon>Mycenaceae</taxon>
        <taxon>Mycena</taxon>
    </lineage>
</organism>
<gene>
    <name evidence="2" type="ORF">C8F04DRAFT_190439</name>
</gene>
<name>A0AAD6S8K2_9AGAR</name>
<dbReference type="AlphaFoldDB" id="A0AAD6S8K2"/>
<evidence type="ECO:0000259" key="1">
    <source>
        <dbReference type="Pfam" id="PF09994"/>
    </source>
</evidence>
<proteinExistence type="predicted"/>
<reference evidence="2" key="1">
    <citation type="submission" date="2023-03" db="EMBL/GenBank/DDBJ databases">
        <title>Massive genome expansion in bonnet fungi (Mycena s.s.) driven by repeated elements and novel gene families across ecological guilds.</title>
        <authorList>
            <consortium name="Lawrence Berkeley National Laboratory"/>
            <person name="Harder C.B."/>
            <person name="Miyauchi S."/>
            <person name="Viragh M."/>
            <person name="Kuo A."/>
            <person name="Thoen E."/>
            <person name="Andreopoulos B."/>
            <person name="Lu D."/>
            <person name="Skrede I."/>
            <person name="Drula E."/>
            <person name="Henrissat B."/>
            <person name="Morin E."/>
            <person name="Kohler A."/>
            <person name="Barry K."/>
            <person name="LaButti K."/>
            <person name="Morin E."/>
            <person name="Salamov A."/>
            <person name="Lipzen A."/>
            <person name="Mereny Z."/>
            <person name="Hegedus B."/>
            <person name="Baldrian P."/>
            <person name="Stursova M."/>
            <person name="Weitz H."/>
            <person name="Taylor A."/>
            <person name="Grigoriev I.V."/>
            <person name="Nagy L.G."/>
            <person name="Martin F."/>
            <person name="Kauserud H."/>
        </authorList>
    </citation>
    <scope>NUCLEOTIDE SEQUENCE</scope>
    <source>
        <strain evidence="2">CBHHK200</strain>
    </source>
</reference>
<accession>A0AAD6S8K2</accession>
<comment type="caution">
    <text evidence="2">The sequence shown here is derived from an EMBL/GenBank/DDBJ whole genome shotgun (WGS) entry which is preliminary data.</text>
</comment>
<keyword evidence="3" id="KW-1185">Reference proteome</keyword>
<evidence type="ECO:0000313" key="3">
    <source>
        <dbReference type="Proteomes" id="UP001218188"/>
    </source>
</evidence>
<dbReference type="PANTHER" id="PTHR33840:SF1">
    <property type="entry name" value="TLE1 PHOSPHOLIPASE DOMAIN-CONTAINING PROTEIN"/>
    <property type="match status" value="1"/>
</dbReference>
<dbReference type="Proteomes" id="UP001218188">
    <property type="component" value="Unassembled WGS sequence"/>
</dbReference>